<name>A0A9W4XG16_9PLEO</name>
<keyword evidence="1 3" id="KW-0479">Metal-binding</keyword>
<evidence type="ECO:0000256" key="5">
    <source>
        <dbReference type="SAM" id="SignalP"/>
    </source>
</evidence>
<dbReference type="GO" id="GO:0046872">
    <property type="term" value="F:metal ion binding"/>
    <property type="evidence" value="ECO:0007669"/>
    <property type="project" value="UniProtKB-KW"/>
</dbReference>
<comment type="cofactor">
    <cofactor evidence="3">
        <name>Mn(2+)</name>
        <dbReference type="ChEBI" id="CHEBI:29035"/>
    </cofactor>
    <text evidence="3">Binds 2 manganese ions per subunit.</text>
</comment>
<keyword evidence="5" id="KW-0732">Signal</keyword>
<dbReference type="Gene3D" id="2.60.120.10">
    <property type="entry name" value="Jelly Rolls"/>
    <property type="match status" value="2"/>
</dbReference>
<feature type="region of interest" description="Disordered" evidence="4">
    <location>
        <begin position="20"/>
        <end position="69"/>
    </location>
</feature>
<feature type="binding site" evidence="3">
    <location>
        <position position="358"/>
    </location>
    <ligand>
        <name>Mn(2+)</name>
        <dbReference type="ChEBI" id="CHEBI:29035"/>
        <label>2</label>
    </ligand>
</feature>
<dbReference type="GO" id="GO:0033609">
    <property type="term" value="P:oxalate metabolic process"/>
    <property type="evidence" value="ECO:0007669"/>
    <property type="project" value="InterPro"/>
</dbReference>
<evidence type="ECO:0000256" key="4">
    <source>
        <dbReference type="SAM" id="MobiDB-lite"/>
    </source>
</evidence>
<protein>
    <recommendedName>
        <fullName evidence="6">Cupin type-1 domain-containing protein</fullName>
    </recommendedName>
</protein>
<proteinExistence type="predicted"/>
<feature type="signal peptide" evidence="5">
    <location>
        <begin position="1"/>
        <end position="17"/>
    </location>
</feature>
<comment type="caution">
    <text evidence="7">The sequence shown here is derived from an EMBL/GenBank/DDBJ whole genome shotgun (WGS) entry which is preliminary data.</text>
</comment>
<dbReference type="InterPro" id="IPR011051">
    <property type="entry name" value="RmlC_Cupin_sf"/>
</dbReference>
<gene>
    <name evidence="7" type="ORF">PDIGIT_LOCUS3571</name>
</gene>
<organism evidence="7 8">
    <name type="scientific">Periconia digitata</name>
    <dbReference type="NCBI Taxonomy" id="1303443"/>
    <lineage>
        <taxon>Eukaryota</taxon>
        <taxon>Fungi</taxon>
        <taxon>Dikarya</taxon>
        <taxon>Ascomycota</taxon>
        <taxon>Pezizomycotina</taxon>
        <taxon>Dothideomycetes</taxon>
        <taxon>Pleosporomycetidae</taxon>
        <taxon>Pleosporales</taxon>
        <taxon>Massarineae</taxon>
        <taxon>Periconiaceae</taxon>
        <taxon>Periconia</taxon>
    </lineage>
</organism>
<feature type="domain" description="Cupin type-1" evidence="6">
    <location>
        <begin position="132"/>
        <end position="274"/>
    </location>
</feature>
<feature type="compositionally biased region" description="Low complexity" evidence="4">
    <location>
        <begin position="24"/>
        <end position="43"/>
    </location>
</feature>
<dbReference type="OrthoDB" id="10263073at2759"/>
<keyword evidence="3" id="KW-0464">Manganese</keyword>
<dbReference type="SMART" id="SM00835">
    <property type="entry name" value="Cupin_1"/>
    <property type="match status" value="2"/>
</dbReference>
<feature type="binding site" evidence="3">
    <location>
        <position position="177"/>
    </location>
    <ligand>
        <name>Mn(2+)</name>
        <dbReference type="ChEBI" id="CHEBI:29035"/>
        <label>1</label>
    </ligand>
</feature>
<dbReference type="PANTHER" id="PTHR35848">
    <property type="entry name" value="OXALATE-BINDING PROTEIN"/>
    <property type="match status" value="1"/>
</dbReference>
<evidence type="ECO:0000313" key="8">
    <source>
        <dbReference type="Proteomes" id="UP001152607"/>
    </source>
</evidence>
<dbReference type="NCBIfam" id="TIGR03404">
    <property type="entry name" value="bicupin_oxalic"/>
    <property type="match status" value="1"/>
</dbReference>
<dbReference type="InterPro" id="IPR006045">
    <property type="entry name" value="Cupin_1"/>
</dbReference>
<feature type="chain" id="PRO_5040718142" description="Cupin type-1 domain-containing protein" evidence="5">
    <location>
        <begin position="18"/>
        <end position="480"/>
    </location>
</feature>
<evidence type="ECO:0000313" key="7">
    <source>
        <dbReference type="EMBL" id="CAI6320336.1"/>
    </source>
</evidence>
<evidence type="ECO:0000256" key="1">
    <source>
        <dbReference type="ARBA" id="ARBA00022723"/>
    </source>
</evidence>
<dbReference type="PANTHER" id="PTHR35848:SF9">
    <property type="entry name" value="SLL1358 PROTEIN"/>
    <property type="match status" value="1"/>
</dbReference>
<feature type="active site" description="Proton donor" evidence="2">
    <location>
        <position position="418"/>
    </location>
</feature>
<dbReference type="Proteomes" id="UP001152607">
    <property type="component" value="Unassembled WGS sequence"/>
</dbReference>
<dbReference type="EMBL" id="CAOQHR010000002">
    <property type="protein sequence ID" value="CAI6320336.1"/>
    <property type="molecule type" value="Genomic_DNA"/>
</dbReference>
<evidence type="ECO:0000256" key="2">
    <source>
        <dbReference type="PIRSR" id="PIRSR617774-1"/>
    </source>
</evidence>
<feature type="region of interest" description="Disordered" evidence="4">
    <location>
        <begin position="84"/>
        <end position="131"/>
    </location>
</feature>
<dbReference type="SUPFAM" id="SSF51182">
    <property type="entry name" value="RmlC-like cupins"/>
    <property type="match status" value="1"/>
</dbReference>
<feature type="binding site" evidence="3">
    <location>
        <position position="183"/>
    </location>
    <ligand>
        <name>Mn(2+)</name>
        <dbReference type="ChEBI" id="CHEBI:29035"/>
        <label>1</label>
    </ligand>
</feature>
<dbReference type="InterPro" id="IPR017774">
    <property type="entry name" value="Bicupin_oxalate_deCO2ase/Oxase"/>
</dbReference>
<feature type="binding site" evidence="3">
    <location>
        <position position="222"/>
    </location>
    <ligand>
        <name>Mn(2+)</name>
        <dbReference type="ChEBI" id="CHEBI:29035"/>
        <label>1</label>
    </ligand>
</feature>
<feature type="binding site" evidence="3">
    <location>
        <position position="179"/>
    </location>
    <ligand>
        <name>Mn(2+)</name>
        <dbReference type="ChEBI" id="CHEBI:29035"/>
        <label>1</label>
    </ligand>
</feature>
<dbReference type="AlphaFoldDB" id="A0A9W4XG16"/>
<dbReference type="InterPro" id="IPR051610">
    <property type="entry name" value="GPI/OXD"/>
</dbReference>
<evidence type="ECO:0000256" key="3">
    <source>
        <dbReference type="PIRSR" id="PIRSR617774-2"/>
    </source>
</evidence>
<sequence length="480" mass="51970">MRFSAAVSLLSISHVLALPAPQTSESASSGSSGSLRGSDALAGYSADENVPISPSTQVSPEDTELAPGQSEDADLGLYVDLSHVKNPQPIRGGDTSPTDPGIRTQEYDRLNSDLYIPPGTDTGSVPNSKWPFGLSHNRHGLAGAGWAREQNVDQLPVATAMAGVNMRLSPNAYRELHWHKAGEWALMLKGSVRVAVVTDEGQSFVDDVTEGDVWFFPAGIPHSLQALENGAEFLIIFDDGSASEDGTFLLSELIQRMPESVVAKNFRTSVDTFKSQPEGQLWIFPGTPAPRDIEKQNVTGPAGLVPHQDAYTYHYSKQQPLKVPGGSVKILDPLTFPIAKDISAALVTLEPGAMREMHWHLKSDEWTYFIQGSARLTVYAAPASSRTFDFTAGDVGYVPVPNAHYIENVGNETLVFLEVLKDSHFNDVSVNQWLGLTPGQIVKDHLKVDDAFVDSLPKVKPLILPGNPNLTTTNFTEEAS</sequence>
<dbReference type="CDD" id="cd20304">
    <property type="entry name" value="cupin_OxDC_N"/>
    <property type="match status" value="1"/>
</dbReference>
<keyword evidence="8" id="KW-1185">Reference proteome</keyword>
<feature type="binding site" evidence="3">
    <location>
        <position position="404"/>
    </location>
    <ligand>
        <name>Mn(2+)</name>
        <dbReference type="ChEBI" id="CHEBI:29035"/>
        <label>2</label>
    </ligand>
</feature>
<dbReference type="InterPro" id="IPR014710">
    <property type="entry name" value="RmlC-like_jellyroll"/>
</dbReference>
<feature type="domain" description="Cupin type-1" evidence="6">
    <location>
        <begin position="313"/>
        <end position="454"/>
    </location>
</feature>
<reference evidence="7" key="1">
    <citation type="submission" date="2023-01" db="EMBL/GenBank/DDBJ databases">
        <authorList>
            <person name="Van Ghelder C."/>
            <person name="Rancurel C."/>
        </authorList>
    </citation>
    <scope>NUCLEOTIDE SEQUENCE</scope>
    <source>
        <strain evidence="7">CNCM I-4278</strain>
    </source>
</reference>
<dbReference type="CDD" id="cd20305">
    <property type="entry name" value="cupin_OxDC_C"/>
    <property type="match status" value="1"/>
</dbReference>
<feature type="binding site" evidence="3">
    <location>
        <position position="360"/>
    </location>
    <ligand>
        <name>Mn(2+)</name>
        <dbReference type="ChEBI" id="CHEBI:29035"/>
        <label>2</label>
    </ligand>
</feature>
<evidence type="ECO:0000259" key="6">
    <source>
        <dbReference type="SMART" id="SM00835"/>
    </source>
</evidence>
<dbReference type="Pfam" id="PF00190">
    <property type="entry name" value="Cupin_1"/>
    <property type="match status" value="2"/>
</dbReference>
<feature type="binding site" evidence="3">
    <location>
        <position position="365"/>
    </location>
    <ligand>
        <name>Mn(2+)</name>
        <dbReference type="ChEBI" id="CHEBI:29035"/>
        <label>2</label>
    </ligand>
</feature>
<accession>A0A9W4XG16</accession>